<dbReference type="EMBL" id="JFZA02000046">
    <property type="protein sequence ID" value="KFG88815.1"/>
    <property type="molecule type" value="Genomic_DNA"/>
</dbReference>
<reference evidence="1" key="1">
    <citation type="submission" date="2014-08" db="EMBL/GenBank/DDBJ databases">
        <title>Draft genome sequences of Sphingobium herbicidovorans.</title>
        <authorList>
            <person name="Gan H.M."/>
            <person name="Gan H.Y."/>
            <person name="Savka M.A."/>
        </authorList>
    </citation>
    <scope>NUCLEOTIDE SEQUENCE [LARGE SCALE GENOMIC DNA]</scope>
    <source>
        <strain evidence="1">NBRC 16415</strain>
    </source>
</reference>
<dbReference type="STRING" id="76947.GCA_002080435_03527"/>
<sequence>MSGVAQAGLFFFLLFVAMFLSAGSKSRGPRIRDEDAETWWHARQSWWNDRR</sequence>
<gene>
    <name evidence="1" type="ORF">BV98_003409</name>
</gene>
<comment type="caution">
    <text evidence="1">The sequence shown here is derived from an EMBL/GenBank/DDBJ whole genome shotgun (WGS) entry which is preliminary data.</text>
</comment>
<organism evidence="1 2">
    <name type="scientific">Sphingobium herbicidovorans (strain ATCC 700291 / DSM 11019 / CCUG 56400 / KCTC 2939 / LMG 18315 / NBRC 16415 / MH)</name>
    <name type="common">Sphingomonas herbicidovorans</name>
    <dbReference type="NCBI Taxonomy" id="1219045"/>
    <lineage>
        <taxon>Bacteria</taxon>
        <taxon>Pseudomonadati</taxon>
        <taxon>Pseudomonadota</taxon>
        <taxon>Alphaproteobacteria</taxon>
        <taxon>Sphingomonadales</taxon>
        <taxon>Sphingomonadaceae</taxon>
        <taxon>Sphingobium</taxon>
    </lineage>
</organism>
<name>A0A086P5Z7_SPHHM</name>
<protein>
    <submittedName>
        <fullName evidence="1">Uncharacterized protein</fullName>
    </submittedName>
</protein>
<evidence type="ECO:0000313" key="2">
    <source>
        <dbReference type="Proteomes" id="UP000024284"/>
    </source>
</evidence>
<evidence type="ECO:0000313" key="1">
    <source>
        <dbReference type="EMBL" id="KFG88815.1"/>
    </source>
</evidence>
<proteinExistence type="predicted"/>
<dbReference type="AlphaFoldDB" id="A0A086P5Z7"/>
<keyword evidence="2" id="KW-1185">Reference proteome</keyword>
<accession>A0A086P5Z7</accession>
<dbReference type="Proteomes" id="UP000024284">
    <property type="component" value="Unassembled WGS sequence"/>
</dbReference>